<comment type="caution">
    <text evidence="16">The sequence shown here is derived from an EMBL/GenBank/DDBJ whole genome shotgun (WGS) entry which is preliminary data.</text>
</comment>
<keyword evidence="7" id="KW-1000">Mitochondrion outer membrane</keyword>
<dbReference type="GO" id="GO:0005741">
    <property type="term" value="C:mitochondrial outer membrane"/>
    <property type="evidence" value="ECO:0007669"/>
    <property type="project" value="UniProtKB-SubCell"/>
</dbReference>
<name>A0AAV4SV28_9ARAC</name>
<evidence type="ECO:0000256" key="2">
    <source>
        <dbReference type="ARBA" id="ARBA00004305"/>
    </source>
</evidence>
<evidence type="ECO:0000256" key="13">
    <source>
        <dbReference type="SAM" id="Coils"/>
    </source>
</evidence>
<feature type="region of interest" description="Disordered" evidence="14">
    <location>
        <begin position="142"/>
        <end position="245"/>
    </location>
</feature>
<sequence length="556" mass="63483">MADSDWVSLLNECAEDLARSKSKNSSSAYNAENERSKHSLQNGTNLRPKTRNSGCAFNLENHSNGNSNQPALLNGNNMSTGFLVMWESLVMRKPMSWRSTRPNPTSLSFHLTQDRVQPYHCSHRQLPQQKPQVLQAAIKVRPKSKNNNYAYNPENNSHENSKHPISQNRTNIRPKSRNSSKTYSPENVSHDSSNPPILQNAAQISSNSRSRSSVYNPENFSLESNCEPVIQHHSETPRKRRNSSSAYIPVNHSEEVNYRPVLQNESKTTLDRNPECSVKIHVPCAIPSEAATEGIDSAWKLLALNNEVESLRKDLEHAKLTISILQEDERRLKNRLVEQAKKMIERGTRFENLSLGEMRPTSLIRQYEELYTQARVDTLDALDALTPLKEHDELKTKILFSVVVLSFKSAQNTLSDMKQQIFSVLKIKEGREDDNSIKDLDAAIQEYLRKTTDTFDLSKNVNEVCSQLYATLYDYPCLKFCPGLIDYTMNCLRLAWSLINQSPPYVINYEDRVFREHFHVRFHSSDHKSEVIKSYYWPPLTEGEGGPCVQQGVVLT</sequence>
<keyword evidence="6" id="KW-0963">Cytoplasm</keyword>
<feature type="coiled-coil region" evidence="13">
    <location>
        <begin position="301"/>
        <end position="342"/>
    </location>
</feature>
<dbReference type="PANTHER" id="PTHR21771">
    <property type="entry name" value="MITOCHONDRIA-EATING PROTEIN-RELATED"/>
    <property type="match status" value="1"/>
</dbReference>
<comment type="similarity">
    <text evidence="4">Belongs to the MIEAP family.</text>
</comment>
<dbReference type="GO" id="GO:0005759">
    <property type="term" value="C:mitochondrial matrix"/>
    <property type="evidence" value="ECO:0007669"/>
    <property type="project" value="UniProtKB-SubCell"/>
</dbReference>
<feature type="compositionally biased region" description="Low complexity" evidence="14">
    <location>
        <begin position="146"/>
        <end position="155"/>
    </location>
</feature>
<gene>
    <name evidence="16" type="primary">AVEN_12755_1</name>
    <name evidence="16" type="ORF">CDAR_8121</name>
</gene>
<feature type="compositionally biased region" description="Polar residues" evidence="14">
    <location>
        <begin position="39"/>
        <end position="54"/>
    </location>
</feature>
<accession>A0AAV4SV28</accession>
<dbReference type="GO" id="GO:0008289">
    <property type="term" value="F:lipid binding"/>
    <property type="evidence" value="ECO:0007669"/>
    <property type="project" value="UniProtKB-KW"/>
</dbReference>
<dbReference type="PANTHER" id="PTHR21771:SF1">
    <property type="entry name" value="MITOCHONDRIA-EATING PROTEIN"/>
    <property type="match status" value="1"/>
</dbReference>
<evidence type="ECO:0000259" key="15">
    <source>
        <dbReference type="Pfam" id="PF16026"/>
    </source>
</evidence>
<feature type="domain" description="Mitochondria-eating protein C-terminal" evidence="15">
    <location>
        <begin position="359"/>
        <end position="556"/>
    </location>
</feature>
<evidence type="ECO:0000256" key="9">
    <source>
        <dbReference type="ARBA" id="ARBA00023121"/>
    </source>
</evidence>
<dbReference type="GO" id="GO:0035695">
    <property type="term" value="P:mitophagy by internal vacuole formation"/>
    <property type="evidence" value="ECO:0007669"/>
    <property type="project" value="TreeGrafter"/>
</dbReference>
<evidence type="ECO:0000256" key="6">
    <source>
        <dbReference type="ARBA" id="ARBA00022490"/>
    </source>
</evidence>
<proteinExistence type="inferred from homology"/>
<evidence type="ECO:0000256" key="3">
    <source>
        <dbReference type="ARBA" id="ARBA00004496"/>
    </source>
</evidence>
<evidence type="ECO:0000256" key="4">
    <source>
        <dbReference type="ARBA" id="ARBA00008233"/>
    </source>
</evidence>
<keyword evidence="17" id="KW-1185">Reference proteome</keyword>
<keyword evidence="9" id="KW-0446">Lipid-binding</keyword>
<evidence type="ECO:0000256" key="12">
    <source>
        <dbReference type="ARBA" id="ARBA00032687"/>
    </source>
</evidence>
<keyword evidence="8 13" id="KW-0175">Coiled coil</keyword>
<evidence type="ECO:0000256" key="7">
    <source>
        <dbReference type="ARBA" id="ARBA00022787"/>
    </source>
</evidence>
<feature type="region of interest" description="Disordered" evidence="14">
    <location>
        <begin position="20"/>
        <end position="54"/>
    </location>
</feature>
<evidence type="ECO:0000313" key="16">
    <source>
        <dbReference type="EMBL" id="GIY37935.1"/>
    </source>
</evidence>
<evidence type="ECO:0000256" key="5">
    <source>
        <dbReference type="ARBA" id="ARBA00019863"/>
    </source>
</evidence>
<keyword evidence="11" id="KW-0472">Membrane</keyword>
<evidence type="ECO:0000256" key="1">
    <source>
        <dbReference type="ARBA" id="ARBA00004294"/>
    </source>
</evidence>
<dbReference type="EMBL" id="BPLQ01008527">
    <property type="protein sequence ID" value="GIY37935.1"/>
    <property type="molecule type" value="Genomic_DNA"/>
</dbReference>
<dbReference type="InterPro" id="IPR031981">
    <property type="entry name" value="MIEAP_C"/>
</dbReference>
<feature type="compositionally biased region" description="Polar residues" evidence="14">
    <location>
        <begin position="179"/>
        <end position="204"/>
    </location>
</feature>
<dbReference type="Proteomes" id="UP001054837">
    <property type="component" value="Unassembled WGS sequence"/>
</dbReference>
<protein>
    <recommendedName>
        <fullName evidence="5">Mitochondria-eating protein</fullName>
    </recommendedName>
    <alternativeName>
        <fullName evidence="12">Spermatogenesis-associated protein 18</fullName>
    </alternativeName>
</protein>
<evidence type="ECO:0000256" key="10">
    <source>
        <dbReference type="ARBA" id="ARBA00023128"/>
    </source>
</evidence>
<feature type="compositionally biased region" description="Polar residues" evidence="14">
    <location>
        <begin position="214"/>
        <end position="224"/>
    </location>
</feature>
<evidence type="ECO:0000313" key="17">
    <source>
        <dbReference type="Proteomes" id="UP001054837"/>
    </source>
</evidence>
<comment type="subcellular location">
    <subcellularLocation>
        <location evidence="3">Cytoplasm</location>
    </subcellularLocation>
    <subcellularLocation>
        <location evidence="2">Mitochondrion matrix</location>
    </subcellularLocation>
    <subcellularLocation>
        <location evidence="1">Mitochondrion outer membrane</location>
    </subcellularLocation>
</comment>
<evidence type="ECO:0000256" key="11">
    <source>
        <dbReference type="ARBA" id="ARBA00023136"/>
    </source>
</evidence>
<evidence type="ECO:0000256" key="8">
    <source>
        <dbReference type="ARBA" id="ARBA00023054"/>
    </source>
</evidence>
<dbReference type="InterPro" id="IPR026169">
    <property type="entry name" value="MIEAP"/>
</dbReference>
<organism evidence="16 17">
    <name type="scientific">Caerostris darwini</name>
    <dbReference type="NCBI Taxonomy" id="1538125"/>
    <lineage>
        <taxon>Eukaryota</taxon>
        <taxon>Metazoa</taxon>
        <taxon>Ecdysozoa</taxon>
        <taxon>Arthropoda</taxon>
        <taxon>Chelicerata</taxon>
        <taxon>Arachnida</taxon>
        <taxon>Araneae</taxon>
        <taxon>Araneomorphae</taxon>
        <taxon>Entelegynae</taxon>
        <taxon>Araneoidea</taxon>
        <taxon>Araneidae</taxon>
        <taxon>Caerostris</taxon>
    </lineage>
</organism>
<dbReference type="GO" id="GO:0035694">
    <property type="term" value="P:mitochondrial protein catabolic process"/>
    <property type="evidence" value="ECO:0007669"/>
    <property type="project" value="InterPro"/>
</dbReference>
<keyword evidence="10" id="KW-0496">Mitochondrion</keyword>
<dbReference type="AlphaFoldDB" id="A0AAV4SV28"/>
<reference evidence="16 17" key="1">
    <citation type="submission" date="2021-06" db="EMBL/GenBank/DDBJ databases">
        <title>Caerostris darwini draft genome.</title>
        <authorList>
            <person name="Kono N."/>
            <person name="Arakawa K."/>
        </authorList>
    </citation>
    <scope>NUCLEOTIDE SEQUENCE [LARGE SCALE GENOMIC DNA]</scope>
</reference>
<evidence type="ECO:0000256" key="14">
    <source>
        <dbReference type="SAM" id="MobiDB-lite"/>
    </source>
</evidence>
<dbReference type="Pfam" id="PF16026">
    <property type="entry name" value="MIEAP"/>
    <property type="match status" value="1"/>
</dbReference>